<protein>
    <submittedName>
        <fullName evidence="1">Uncharacterized protein</fullName>
    </submittedName>
</protein>
<accession>E1YHT6</accession>
<proteinExistence type="predicted"/>
<name>E1YHT6_9BACT</name>
<dbReference type="EMBL" id="FR695874">
    <property type="protein sequence ID" value="CBX30205.1"/>
    <property type="molecule type" value="Genomic_DNA"/>
</dbReference>
<evidence type="ECO:0000313" key="1">
    <source>
        <dbReference type="EMBL" id="CBX30205.1"/>
    </source>
</evidence>
<organism evidence="1">
    <name type="scientific">uncultured Desulfobacterium sp</name>
    <dbReference type="NCBI Taxonomy" id="201089"/>
    <lineage>
        <taxon>Bacteria</taxon>
        <taxon>Pseudomonadati</taxon>
        <taxon>Thermodesulfobacteriota</taxon>
        <taxon>Desulfobacteria</taxon>
        <taxon>Desulfobacterales</taxon>
        <taxon>Desulfobacteriaceae</taxon>
        <taxon>Desulfobacterium</taxon>
        <taxon>environmental samples</taxon>
    </lineage>
</organism>
<dbReference type="AlphaFoldDB" id="E1YHT6"/>
<reference evidence="1" key="1">
    <citation type="journal article" date="2011" name="Environ. Microbiol.">
        <title>Genomic insights into the metabolic potential of the polycyclic aromatic hydrocarbon degrading sulfate-reducing Deltaproteobacterium N47.</title>
        <authorList>
            <person name="Bergmann F."/>
            <person name="Selesi D."/>
            <person name="Weinmaier T."/>
            <person name="Tischler P."/>
            <person name="Rattei T."/>
            <person name="Meckenstock R.U."/>
        </authorList>
    </citation>
    <scope>NUCLEOTIDE SEQUENCE</scope>
</reference>
<gene>
    <name evidence="1" type="ORF">N47_D30140</name>
</gene>
<sequence>MPCYVNIKKYFIKCLLFSYRIENRILYVTFLKKIADI</sequence>